<dbReference type="InterPro" id="IPR057739">
    <property type="entry name" value="Glyco_hydro_29_N"/>
</dbReference>
<dbReference type="PANTHER" id="PTHR10030:SF37">
    <property type="entry name" value="ALPHA-L-FUCOSIDASE-RELATED"/>
    <property type="match status" value="1"/>
</dbReference>
<organism evidence="9 10">
    <name type="scientific">Thermoflavifilum thermophilum</name>
    <dbReference type="NCBI Taxonomy" id="1393122"/>
    <lineage>
        <taxon>Bacteria</taxon>
        <taxon>Pseudomonadati</taxon>
        <taxon>Bacteroidota</taxon>
        <taxon>Chitinophagia</taxon>
        <taxon>Chitinophagales</taxon>
        <taxon>Chitinophagaceae</taxon>
        <taxon>Thermoflavifilum</taxon>
    </lineage>
</organism>
<evidence type="ECO:0000259" key="8">
    <source>
        <dbReference type="Pfam" id="PF01120"/>
    </source>
</evidence>
<feature type="domain" description="Glycoside hydrolase family 29 N-terminal" evidence="8">
    <location>
        <begin position="23"/>
        <end position="346"/>
    </location>
</feature>
<gene>
    <name evidence="9" type="ORF">SAMN05660895_2341</name>
</gene>
<dbReference type="GO" id="GO:0006004">
    <property type="term" value="P:fucose metabolic process"/>
    <property type="evidence" value="ECO:0007669"/>
    <property type="project" value="InterPro"/>
</dbReference>
<dbReference type="Pfam" id="PF01120">
    <property type="entry name" value="Alpha_L_fucos"/>
    <property type="match status" value="1"/>
</dbReference>
<dbReference type="InterPro" id="IPR016286">
    <property type="entry name" value="FUC_metazoa-typ"/>
</dbReference>
<evidence type="ECO:0000313" key="10">
    <source>
        <dbReference type="Proteomes" id="UP000199537"/>
    </source>
</evidence>
<dbReference type="PANTHER" id="PTHR10030">
    <property type="entry name" value="ALPHA-L-FUCOSIDASE"/>
    <property type="match status" value="1"/>
</dbReference>
<keyword evidence="5" id="KW-0378">Hydrolase</keyword>
<dbReference type="OrthoDB" id="107551at2"/>
<keyword evidence="10" id="KW-1185">Reference proteome</keyword>
<dbReference type="EMBL" id="FPCJ01000001">
    <property type="protein sequence ID" value="SFV35873.1"/>
    <property type="molecule type" value="Genomic_DNA"/>
</dbReference>
<dbReference type="STRING" id="1393122.SAMN05660895_2341"/>
<dbReference type="InterPro" id="IPR000933">
    <property type="entry name" value="Glyco_hydro_29"/>
</dbReference>
<protein>
    <recommendedName>
        <fullName evidence="3">alpha-L-fucosidase</fullName>
        <ecNumber evidence="3">3.2.1.51</ecNumber>
    </recommendedName>
</protein>
<evidence type="ECO:0000256" key="2">
    <source>
        <dbReference type="ARBA" id="ARBA00007951"/>
    </source>
</evidence>
<reference evidence="10" key="1">
    <citation type="submission" date="2016-10" db="EMBL/GenBank/DDBJ databases">
        <authorList>
            <person name="Varghese N."/>
            <person name="Submissions S."/>
        </authorList>
    </citation>
    <scope>NUCLEOTIDE SEQUENCE [LARGE SCALE GENOMIC DNA]</scope>
    <source>
        <strain evidence="10">DSM 14807</strain>
    </source>
</reference>
<evidence type="ECO:0000256" key="5">
    <source>
        <dbReference type="ARBA" id="ARBA00022801"/>
    </source>
</evidence>
<name>A0A1I7NMG4_9BACT</name>
<dbReference type="SUPFAM" id="SSF51445">
    <property type="entry name" value="(Trans)glycosidases"/>
    <property type="match status" value="1"/>
</dbReference>
<evidence type="ECO:0000256" key="1">
    <source>
        <dbReference type="ARBA" id="ARBA00004071"/>
    </source>
</evidence>
<sequence>MKKAVITIFLACICSGLLSFRLHAQAGYMPSPENLQAREDFQNRRFGMFIHWGIYSILGDGEWVMHNEHISYRDYSRLASLFYPYAFDAKQWVALAKAAGMKYITITSRHHDGFSMFATKASPYNIVDATPWHHDPMKDLAEECRKQGLKLFFYYSLLDWGRPDYGFGQPIVDGKPLDADWDHYIQFMKTQLTELLTQYGPIGGIWFDGEWERPNANWHLDEIYALIHRLQPQALIVNNHHHDPEPGQDFQEFEKDLPGGNSHGWNTGGVSKTLPLESCETMNNSWGFTLADHHFKSVKQIIHLLVNDAGRNANLLLNVGPMPDGRIQQEFVDTLLAVGKWMQTYGSTIYNTRAGIIPPQPWGVSTQANGIQYLHILQMPENGVLFIPDISQRLLSAEDFDHHQPVRFKQQAEGIFIYLDPTKANPIDQIVELKFASAGNRSFRNPIMSKP</sequence>
<dbReference type="SMART" id="SM00812">
    <property type="entry name" value="Alpha_L_fucos"/>
    <property type="match status" value="1"/>
</dbReference>
<comment type="function">
    <text evidence="1">Alpha-L-fucosidase is responsible for hydrolyzing the alpha-1,6-linked fucose joined to the reducing-end N-acetylglucosamine of the carbohydrate moieties of glycoproteins.</text>
</comment>
<evidence type="ECO:0000256" key="3">
    <source>
        <dbReference type="ARBA" id="ARBA00012662"/>
    </source>
</evidence>
<dbReference type="PRINTS" id="PR00741">
    <property type="entry name" value="GLHYDRLASE29"/>
</dbReference>
<dbReference type="GO" id="GO:0016139">
    <property type="term" value="P:glycoside catabolic process"/>
    <property type="evidence" value="ECO:0007669"/>
    <property type="project" value="TreeGrafter"/>
</dbReference>
<keyword evidence="6" id="KW-0326">Glycosidase</keyword>
<feature type="chain" id="PRO_5011436864" description="alpha-L-fucosidase" evidence="7">
    <location>
        <begin position="25"/>
        <end position="451"/>
    </location>
</feature>
<dbReference type="AlphaFoldDB" id="A0A1I7NMG4"/>
<evidence type="ECO:0000256" key="6">
    <source>
        <dbReference type="ARBA" id="ARBA00023295"/>
    </source>
</evidence>
<dbReference type="GO" id="GO:0005764">
    <property type="term" value="C:lysosome"/>
    <property type="evidence" value="ECO:0007669"/>
    <property type="project" value="TreeGrafter"/>
</dbReference>
<dbReference type="EC" id="3.2.1.51" evidence="3"/>
<dbReference type="InterPro" id="IPR017853">
    <property type="entry name" value="GH"/>
</dbReference>
<evidence type="ECO:0000256" key="7">
    <source>
        <dbReference type="SAM" id="SignalP"/>
    </source>
</evidence>
<dbReference type="GO" id="GO:0004560">
    <property type="term" value="F:alpha-L-fucosidase activity"/>
    <property type="evidence" value="ECO:0007669"/>
    <property type="project" value="InterPro"/>
</dbReference>
<evidence type="ECO:0000313" key="9">
    <source>
        <dbReference type="EMBL" id="SFV35873.1"/>
    </source>
</evidence>
<accession>A0A1I7NMG4</accession>
<feature type="signal peptide" evidence="7">
    <location>
        <begin position="1"/>
        <end position="24"/>
    </location>
</feature>
<dbReference type="RefSeq" id="WP_092460694.1">
    <property type="nucleotide sequence ID" value="NZ_FPCJ01000001.1"/>
</dbReference>
<evidence type="ECO:0000256" key="4">
    <source>
        <dbReference type="ARBA" id="ARBA00022729"/>
    </source>
</evidence>
<proteinExistence type="inferred from homology"/>
<dbReference type="Gene3D" id="3.20.20.80">
    <property type="entry name" value="Glycosidases"/>
    <property type="match status" value="1"/>
</dbReference>
<comment type="similarity">
    <text evidence="2">Belongs to the glycosyl hydrolase 29 family.</text>
</comment>
<dbReference type="Proteomes" id="UP000199537">
    <property type="component" value="Unassembled WGS sequence"/>
</dbReference>
<keyword evidence="4 7" id="KW-0732">Signal</keyword>